<feature type="region of interest" description="Disordered" evidence="1">
    <location>
        <begin position="293"/>
        <end position="428"/>
    </location>
</feature>
<dbReference type="Proteomes" id="UP000582643">
    <property type="component" value="Unassembled WGS sequence"/>
</dbReference>
<evidence type="ECO:0000256" key="1">
    <source>
        <dbReference type="SAM" id="MobiDB-lite"/>
    </source>
</evidence>
<feature type="compositionally biased region" description="Low complexity" evidence="1">
    <location>
        <begin position="225"/>
        <end position="237"/>
    </location>
</feature>
<name>A0A7W7U118_9ACTN</name>
<evidence type="ECO:0000313" key="2">
    <source>
        <dbReference type="EMBL" id="MBB4983035.1"/>
    </source>
</evidence>
<gene>
    <name evidence="2" type="ORF">GGE06_003967</name>
</gene>
<proteinExistence type="predicted"/>
<evidence type="ECO:0000313" key="3">
    <source>
        <dbReference type="Proteomes" id="UP000582643"/>
    </source>
</evidence>
<reference evidence="2 3" key="1">
    <citation type="submission" date="2020-08" db="EMBL/GenBank/DDBJ databases">
        <title>Genomic Encyclopedia of Type Strains, Phase III (KMG-III): the genomes of soil and plant-associated and newly described type strains.</title>
        <authorList>
            <person name="Whitman W."/>
        </authorList>
    </citation>
    <scope>NUCLEOTIDE SEQUENCE [LARGE SCALE GENOMIC DNA]</scope>
    <source>
        <strain evidence="2 3">SFB5A</strain>
    </source>
</reference>
<feature type="compositionally biased region" description="Gly residues" evidence="1">
    <location>
        <begin position="311"/>
        <end position="333"/>
    </location>
</feature>
<dbReference type="EMBL" id="JACHJY010000005">
    <property type="protein sequence ID" value="MBB4983035.1"/>
    <property type="molecule type" value="Genomic_DNA"/>
</dbReference>
<feature type="compositionally biased region" description="Basic and acidic residues" evidence="1">
    <location>
        <begin position="13"/>
        <end position="24"/>
    </location>
</feature>
<feature type="compositionally biased region" description="Pro residues" evidence="1">
    <location>
        <begin position="1"/>
        <end position="12"/>
    </location>
</feature>
<organism evidence="2 3">
    <name type="scientific">Streptomyces nymphaeiformis</name>
    <dbReference type="NCBI Taxonomy" id="2663842"/>
    <lineage>
        <taxon>Bacteria</taxon>
        <taxon>Bacillati</taxon>
        <taxon>Actinomycetota</taxon>
        <taxon>Actinomycetes</taxon>
        <taxon>Kitasatosporales</taxon>
        <taxon>Streptomycetaceae</taxon>
        <taxon>Streptomyces</taxon>
    </lineage>
</organism>
<keyword evidence="3" id="KW-1185">Reference proteome</keyword>
<feature type="region of interest" description="Disordered" evidence="1">
    <location>
        <begin position="1"/>
        <end position="242"/>
    </location>
</feature>
<feature type="compositionally biased region" description="Polar residues" evidence="1">
    <location>
        <begin position="398"/>
        <end position="428"/>
    </location>
</feature>
<feature type="compositionally biased region" description="Low complexity" evidence="1">
    <location>
        <begin position="299"/>
        <end position="310"/>
    </location>
</feature>
<accession>A0A7W7U118</accession>
<feature type="compositionally biased region" description="Basic residues" evidence="1">
    <location>
        <begin position="126"/>
        <end position="144"/>
    </location>
</feature>
<comment type="caution">
    <text evidence="2">The sequence shown here is derived from an EMBL/GenBank/DDBJ whole genome shotgun (WGS) entry which is preliminary data.</text>
</comment>
<feature type="compositionally biased region" description="Low complexity" evidence="1">
    <location>
        <begin position="375"/>
        <end position="386"/>
    </location>
</feature>
<feature type="compositionally biased region" description="Low complexity" evidence="1">
    <location>
        <begin position="334"/>
        <end position="346"/>
    </location>
</feature>
<sequence length="480" mass="49119">MCRRPAPPPPRPDALRLRVGDRPRSQCGAHEAAQGTAGRRGGERQRGQTLPAPSGRSRRAATPCARGPCPPSRRPSPGRKWRAAPRPGISSSSGATSRHVWSGTGTSWSRSSSRGGQGPSRERSPGGRRRRRAAAARRRHAAPGRRRDPRTGGAVPGAPVLPQAGRLPRTGLRPRRREGRPAVPLPPGPRAGDRPGRRASCAPTGTGGSASPTCSGRTPTGYGPGCPSRTSPSTCSPAPGATCARGWFRDLRDAGVAKVVAKRLDSPYRAGSTWAWHKIRHADTSDALLRTRTHRSREAGPGCPGAVARGRGAGGRPGGAPRGGPGARAGELGGPAAPGRAAPGRGAARDGDVRPGPVRGVGGGVAGVVRRDSPRPSSSALPRSASGTVPRPSPGTVPRSSPGTVPRSSPGTVPRSSPGTGVSSVPTPTATALLRTVHGAKRPQQALRARQVSPVRLCCPSCGAHLLPGTALTGKAAWQC</sequence>
<feature type="compositionally biased region" description="Polar residues" evidence="1">
    <location>
        <begin position="209"/>
        <end position="218"/>
    </location>
</feature>
<protein>
    <submittedName>
        <fullName evidence="2">Uncharacterized protein</fullName>
    </submittedName>
</protein>
<dbReference type="AlphaFoldDB" id="A0A7W7U118"/>